<dbReference type="Pfam" id="PF09531">
    <property type="entry name" value="Ndc1_Nup"/>
    <property type="match status" value="1"/>
</dbReference>
<dbReference type="PANTHER" id="PTHR13269">
    <property type="entry name" value="NUCLEOPORIN NDC1"/>
    <property type="match status" value="1"/>
</dbReference>
<evidence type="ECO:0000256" key="12">
    <source>
        <dbReference type="ARBA" id="ARBA00023242"/>
    </source>
</evidence>
<reference evidence="14" key="1">
    <citation type="submission" date="2020-10" db="EMBL/GenBank/DDBJ databases">
        <authorList>
            <person name="Roach M.J.R."/>
        </authorList>
    </citation>
    <scope>NUCLEOTIDE SEQUENCE</scope>
    <source>
        <strain evidence="14">CBS 1945</strain>
    </source>
</reference>
<feature type="transmembrane region" description="Helical" evidence="13">
    <location>
        <begin position="247"/>
        <end position="266"/>
    </location>
</feature>
<keyword evidence="6" id="KW-0509">mRNA transport</keyword>
<evidence type="ECO:0000256" key="7">
    <source>
        <dbReference type="ARBA" id="ARBA00022927"/>
    </source>
</evidence>
<sequence>MSFRSDHTASWNTTLRNRLERQRGLKYDTMNGLGNASNRSNGFSGLKDININKKGPAKPKRVSGSYSQYFYKVFQNRMKYYHRLSFVISLSMCVLLTVPYGGSILFYPVKVALLSTGFALVKFARDSTLRVESSGASTEIQHMINSVFSSQCFILFAAYFASTFIIYSIIFWQSSSSDLSYCISSATKTVKPFINDSFMFFWFFVAFTSFFYSAQMMIFEKNKLNFKIGTYRAEPVDQLKNLNWVSLLKEAASISGCVVVLSGPLYTFVRRFIFKVMFYPMISVFNLNRQIPAIRFSLRLYLTVNLIGFITVLVYELLNRIYNAYAMTGCLVVKKPLSSYSDNQQFKTLMSGLTDYKDSLVRLTAYQELVFRTTSRQMSDRTCLYENNNGILLLDQMSKVIRSSVNAAKMELPKLQGTKGEKKPTVKKQNGDTTATIFGRLGLDAGLNDTDSVNAIGADDGDVNGIFSTNKVRPEDLFLRSTYVKKPLKSKDPVLKGFVEKAEDAALKLIQKYQVLFVRKMKEFINSRSEKSRILRITTKVLKSDVWEVILFRSYKLEADRRIPNKVIVGNCIVAMSEMLLHARIEDRKRTVLHSLTEVLSLLTRIYRSTSEFLENPPVKPRSANQINHNAIKEINDLAISYFFKLVIYYNSTLNDMILTPDTFKLAKWCTDVALEEQRAQLREVE</sequence>
<gene>
    <name evidence="14" type="ORF">FOA43_003866</name>
</gene>
<evidence type="ECO:0000256" key="6">
    <source>
        <dbReference type="ARBA" id="ARBA00022816"/>
    </source>
</evidence>
<dbReference type="OrthoDB" id="67850at2759"/>
<dbReference type="GeneID" id="62197266"/>
<dbReference type="RefSeq" id="XP_038780042.1">
    <property type="nucleotide sequence ID" value="XM_038924114.1"/>
</dbReference>
<keyword evidence="8 13" id="KW-1133">Transmembrane helix</keyword>
<feature type="transmembrane region" description="Helical" evidence="13">
    <location>
        <begin position="199"/>
        <end position="219"/>
    </location>
</feature>
<dbReference type="GO" id="GO:0031965">
    <property type="term" value="C:nuclear membrane"/>
    <property type="evidence" value="ECO:0007669"/>
    <property type="project" value="UniProtKB-SubCell"/>
</dbReference>
<dbReference type="PANTHER" id="PTHR13269:SF6">
    <property type="entry name" value="NUCLEOPORIN NDC1"/>
    <property type="match status" value="1"/>
</dbReference>
<keyword evidence="4" id="KW-0813">Transport</keyword>
<dbReference type="KEGG" id="bnn:FOA43_003866"/>
<dbReference type="GO" id="GO:0070762">
    <property type="term" value="C:nuclear pore transmembrane ring"/>
    <property type="evidence" value="ECO:0007669"/>
    <property type="project" value="TreeGrafter"/>
</dbReference>
<evidence type="ECO:0000256" key="5">
    <source>
        <dbReference type="ARBA" id="ARBA00022692"/>
    </source>
</evidence>
<dbReference type="Proteomes" id="UP000662931">
    <property type="component" value="Chromosome 4"/>
</dbReference>
<evidence type="ECO:0000256" key="3">
    <source>
        <dbReference type="ARBA" id="ARBA00005760"/>
    </source>
</evidence>
<dbReference type="GO" id="GO:0006999">
    <property type="term" value="P:nuclear pore organization"/>
    <property type="evidence" value="ECO:0007669"/>
    <property type="project" value="TreeGrafter"/>
</dbReference>
<evidence type="ECO:0000256" key="1">
    <source>
        <dbReference type="ARBA" id="ARBA00004232"/>
    </source>
</evidence>
<evidence type="ECO:0000313" key="15">
    <source>
        <dbReference type="Proteomes" id="UP000662931"/>
    </source>
</evidence>
<dbReference type="GO" id="GO:0070631">
    <property type="term" value="P:spindle pole body localization"/>
    <property type="evidence" value="ECO:0007669"/>
    <property type="project" value="TreeGrafter"/>
</dbReference>
<evidence type="ECO:0000256" key="8">
    <source>
        <dbReference type="ARBA" id="ARBA00022989"/>
    </source>
</evidence>
<accession>A0A875RWS3</accession>
<dbReference type="InterPro" id="IPR019049">
    <property type="entry name" value="Nucleoporin_prot_Ndc1/Nup"/>
</dbReference>
<keyword evidence="15" id="KW-1185">Reference proteome</keyword>
<name>A0A875RWS3_EENNA</name>
<evidence type="ECO:0000256" key="10">
    <source>
        <dbReference type="ARBA" id="ARBA00023132"/>
    </source>
</evidence>
<keyword evidence="7" id="KW-0653">Protein transport</keyword>
<dbReference type="GO" id="GO:0106166">
    <property type="term" value="F:spindle pole body-nuclear membrane anchor activity"/>
    <property type="evidence" value="ECO:0007669"/>
    <property type="project" value="TreeGrafter"/>
</dbReference>
<organism evidence="14 15">
    <name type="scientific">Eeniella nana</name>
    <name type="common">Yeast</name>
    <name type="synonym">Brettanomyces nanus</name>
    <dbReference type="NCBI Taxonomy" id="13502"/>
    <lineage>
        <taxon>Eukaryota</taxon>
        <taxon>Fungi</taxon>
        <taxon>Dikarya</taxon>
        <taxon>Ascomycota</taxon>
        <taxon>Saccharomycotina</taxon>
        <taxon>Pichiomycetes</taxon>
        <taxon>Pichiales</taxon>
        <taxon>Pichiaceae</taxon>
        <taxon>Brettanomyces</taxon>
    </lineage>
</organism>
<dbReference type="GO" id="GO:0005816">
    <property type="term" value="C:spindle pole body"/>
    <property type="evidence" value="ECO:0007669"/>
    <property type="project" value="TreeGrafter"/>
</dbReference>
<dbReference type="GO" id="GO:0051028">
    <property type="term" value="P:mRNA transport"/>
    <property type="evidence" value="ECO:0007669"/>
    <property type="project" value="UniProtKB-KW"/>
</dbReference>
<evidence type="ECO:0000313" key="14">
    <source>
        <dbReference type="EMBL" id="QPG76477.1"/>
    </source>
</evidence>
<protein>
    <submittedName>
        <fullName evidence="14">Uncharacterized protein</fullName>
    </submittedName>
</protein>
<comment type="subcellular location">
    <subcellularLocation>
        <location evidence="1">Nucleus membrane</location>
        <topology evidence="1">Multi-pass membrane protein</topology>
    </subcellularLocation>
    <subcellularLocation>
        <location evidence="2">Nucleus</location>
        <location evidence="2">Nuclear pore complex</location>
    </subcellularLocation>
</comment>
<keyword evidence="9" id="KW-0811">Translocation</keyword>
<keyword evidence="10" id="KW-0906">Nuclear pore complex</keyword>
<evidence type="ECO:0000256" key="11">
    <source>
        <dbReference type="ARBA" id="ARBA00023136"/>
    </source>
</evidence>
<evidence type="ECO:0000256" key="13">
    <source>
        <dbReference type="SAM" id="Phobius"/>
    </source>
</evidence>
<proteinExistence type="inferred from homology"/>
<dbReference type="AlphaFoldDB" id="A0A875RWS3"/>
<feature type="transmembrane region" description="Helical" evidence="13">
    <location>
        <begin position="300"/>
        <end position="318"/>
    </location>
</feature>
<dbReference type="EMBL" id="CP064815">
    <property type="protein sequence ID" value="QPG76477.1"/>
    <property type="molecule type" value="Genomic_DNA"/>
</dbReference>
<feature type="transmembrane region" description="Helical" evidence="13">
    <location>
        <begin position="80"/>
        <end position="98"/>
    </location>
</feature>
<keyword evidence="11 13" id="KW-0472">Membrane</keyword>
<dbReference type="GO" id="GO:0015031">
    <property type="term" value="P:protein transport"/>
    <property type="evidence" value="ECO:0007669"/>
    <property type="project" value="UniProtKB-KW"/>
</dbReference>
<keyword evidence="12" id="KW-0539">Nucleus</keyword>
<feature type="transmembrane region" description="Helical" evidence="13">
    <location>
        <begin position="152"/>
        <end position="172"/>
    </location>
</feature>
<evidence type="ECO:0000256" key="2">
    <source>
        <dbReference type="ARBA" id="ARBA00004567"/>
    </source>
</evidence>
<evidence type="ECO:0000256" key="9">
    <source>
        <dbReference type="ARBA" id="ARBA00023010"/>
    </source>
</evidence>
<evidence type="ECO:0000256" key="4">
    <source>
        <dbReference type="ARBA" id="ARBA00022448"/>
    </source>
</evidence>
<comment type="similarity">
    <text evidence="3">Belongs to the NDC1 family.</text>
</comment>
<keyword evidence="5 13" id="KW-0812">Transmembrane</keyword>